<sequence>MDQSGLKLEPEVVDILKHIDEGNNFLLSGGAGSGKTYSLVQVIGELLRIEPCSFIACITYTNAAVKEIESRISSNRLSVCTIHDFLWNAIKSYQNELRTVLIKLMEGEAPQIKPGNAIVSNDMFDRKLIEYKEFRMLEQGIISHDEIIILARNIFSNYPKIQDILRDKFRYILVDEYQDASPYVIDILLDLLPLSSRKGVCGFFGDSMQSIYDEGVGTIQSYIDKGIVKEVQKKQNRRNPWLIYELANQLRCDGLIQNASDDQNAPNMDKGIIKEGTICFYYSSGEIDKLDHVRAHLNWNFDDEPETKELNLTHNLIAPQAGFRDLMEIYDKDGVLAFRDRVVKFIKECDDLNKYNELTFGEVINKLQKDKTGKELTAINPTPWMQTFINDNPDLFEKAKKNNFHLFRHMYVDKSQLIDDKKQSEDEIQRKGTQRCDFIKHVFKIQTIIHLYEQRRYNDFLRKTEFRINNANDKVLLKKYIETILSMKDHPIIDVINFAHKHNLCIKDDRFNCFSQKKEYLFNRLINVKYESYQKLYEYLEGRTAFSTQHKIKGLEFDRVLVVLDSGGWNKYNFNYLFERNGTETVRLRTQKLFYVCCTRAKESLAVYFRNPSNATLEQAKNWFGTENVINI</sequence>
<gene>
    <name evidence="8" type="ORF">XBO1_1900034</name>
</gene>
<accession>A0A077NTB6</accession>
<dbReference type="PANTHER" id="PTHR11070">
    <property type="entry name" value="UVRD / RECB / PCRA DNA HELICASE FAMILY MEMBER"/>
    <property type="match status" value="1"/>
</dbReference>
<keyword evidence="4 6" id="KW-0067">ATP-binding</keyword>
<protein>
    <recommendedName>
        <fullName evidence="5">DNA 3'-5' helicase II</fullName>
    </recommendedName>
</protein>
<name>A0A077NTB6_XENBV</name>
<dbReference type="PANTHER" id="PTHR11070:SF2">
    <property type="entry name" value="ATP-DEPENDENT DNA HELICASE SRS2"/>
    <property type="match status" value="1"/>
</dbReference>
<proteinExistence type="predicted"/>
<dbReference type="GO" id="GO:0000725">
    <property type="term" value="P:recombinational repair"/>
    <property type="evidence" value="ECO:0007669"/>
    <property type="project" value="TreeGrafter"/>
</dbReference>
<dbReference type="GO" id="GO:0003677">
    <property type="term" value="F:DNA binding"/>
    <property type="evidence" value="ECO:0007669"/>
    <property type="project" value="InterPro"/>
</dbReference>
<feature type="binding site" evidence="6">
    <location>
        <begin position="29"/>
        <end position="36"/>
    </location>
    <ligand>
        <name>ATP</name>
        <dbReference type="ChEBI" id="CHEBI:30616"/>
    </ligand>
</feature>
<dbReference type="SUPFAM" id="SSF52540">
    <property type="entry name" value="P-loop containing nucleoside triphosphate hydrolases"/>
    <property type="match status" value="1"/>
</dbReference>
<evidence type="ECO:0000256" key="5">
    <source>
        <dbReference type="ARBA" id="ARBA00034923"/>
    </source>
</evidence>
<dbReference type="AlphaFoldDB" id="A0A077NTB6"/>
<comment type="caution">
    <text evidence="8">The sequence shown here is derived from an EMBL/GenBank/DDBJ whole genome shotgun (WGS) entry which is preliminary data.</text>
</comment>
<evidence type="ECO:0000256" key="1">
    <source>
        <dbReference type="ARBA" id="ARBA00022741"/>
    </source>
</evidence>
<dbReference type="InterPro" id="IPR027417">
    <property type="entry name" value="P-loop_NTPase"/>
</dbReference>
<dbReference type="HOGENOM" id="CLU_027270_1_0_6"/>
<evidence type="ECO:0000313" key="8">
    <source>
        <dbReference type="EMBL" id="CDH05417.1"/>
    </source>
</evidence>
<dbReference type="InterPro" id="IPR000212">
    <property type="entry name" value="DNA_helicase_UvrD/REP"/>
</dbReference>
<evidence type="ECO:0000256" key="4">
    <source>
        <dbReference type="ARBA" id="ARBA00022840"/>
    </source>
</evidence>
<dbReference type="PROSITE" id="PS51198">
    <property type="entry name" value="UVRD_HELICASE_ATP_BIND"/>
    <property type="match status" value="1"/>
</dbReference>
<evidence type="ECO:0000256" key="2">
    <source>
        <dbReference type="ARBA" id="ARBA00022801"/>
    </source>
</evidence>
<evidence type="ECO:0000256" key="6">
    <source>
        <dbReference type="PROSITE-ProRule" id="PRU00560"/>
    </source>
</evidence>
<organism evidence="8 9">
    <name type="scientific">Xenorhabdus bovienii str. oregonense</name>
    <dbReference type="NCBI Taxonomy" id="1398202"/>
    <lineage>
        <taxon>Bacteria</taxon>
        <taxon>Pseudomonadati</taxon>
        <taxon>Pseudomonadota</taxon>
        <taxon>Gammaproteobacteria</taxon>
        <taxon>Enterobacterales</taxon>
        <taxon>Morganellaceae</taxon>
        <taxon>Xenorhabdus</taxon>
    </lineage>
</organism>
<keyword evidence="3 6" id="KW-0347">Helicase</keyword>
<dbReference type="Gene3D" id="3.40.50.300">
    <property type="entry name" value="P-loop containing nucleotide triphosphate hydrolases"/>
    <property type="match status" value="2"/>
</dbReference>
<keyword evidence="1 6" id="KW-0547">Nucleotide-binding</keyword>
<dbReference type="EMBL" id="CBSX010000102">
    <property type="protein sequence ID" value="CDH05417.1"/>
    <property type="molecule type" value="Genomic_DNA"/>
</dbReference>
<evidence type="ECO:0000259" key="7">
    <source>
        <dbReference type="PROSITE" id="PS51198"/>
    </source>
</evidence>
<dbReference type="RefSeq" id="WP_038255979.1">
    <property type="nucleotide sequence ID" value="NZ_CAWLUU010000164.1"/>
</dbReference>
<reference evidence="8" key="1">
    <citation type="submission" date="2013-07" db="EMBL/GenBank/DDBJ databases">
        <title>Sub-species coevolution in mutualistic symbiosis.</title>
        <authorList>
            <person name="Murfin K."/>
            <person name="Klassen J."/>
            <person name="Lee M."/>
            <person name="Forst S."/>
            <person name="Stock P."/>
            <person name="Goodrich-Blair H."/>
        </authorList>
    </citation>
    <scope>NUCLEOTIDE SEQUENCE [LARGE SCALE GENOMIC DNA]</scope>
    <source>
        <strain evidence="8">Oregonense</strain>
    </source>
</reference>
<evidence type="ECO:0000256" key="3">
    <source>
        <dbReference type="ARBA" id="ARBA00022806"/>
    </source>
</evidence>
<dbReference type="GO" id="GO:0016787">
    <property type="term" value="F:hydrolase activity"/>
    <property type="evidence" value="ECO:0007669"/>
    <property type="project" value="UniProtKB-UniRule"/>
</dbReference>
<dbReference type="InterPro" id="IPR014016">
    <property type="entry name" value="UvrD-like_ATP-bd"/>
</dbReference>
<dbReference type="GO" id="GO:0005524">
    <property type="term" value="F:ATP binding"/>
    <property type="evidence" value="ECO:0007669"/>
    <property type="project" value="UniProtKB-UniRule"/>
</dbReference>
<dbReference type="GO" id="GO:0043138">
    <property type="term" value="F:3'-5' DNA helicase activity"/>
    <property type="evidence" value="ECO:0007669"/>
    <property type="project" value="TreeGrafter"/>
</dbReference>
<keyword evidence="2 6" id="KW-0378">Hydrolase</keyword>
<dbReference type="Pfam" id="PF13245">
    <property type="entry name" value="AAA_19"/>
    <property type="match status" value="1"/>
</dbReference>
<dbReference type="Proteomes" id="UP000028483">
    <property type="component" value="Unassembled WGS sequence"/>
</dbReference>
<evidence type="ECO:0000313" key="9">
    <source>
        <dbReference type="Proteomes" id="UP000028483"/>
    </source>
</evidence>
<feature type="domain" description="UvrD-like helicase ATP-binding" evidence="7">
    <location>
        <begin position="8"/>
        <end position="253"/>
    </location>
</feature>